<proteinExistence type="predicted"/>
<evidence type="ECO:0000313" key="1">
    <source>
        <dbReference type="EMBL" id="TWO72431.1"/>
    </source>
</evidence>
<comment type="caution">
    <text evidence="1">The sequence shown here is derived from an EMBL/GenBank/DDBJ whole genome shotgun (WGS) entry which is preliminary data.</text>
</comment>
<reference evidence="1 2" key="1">
    <citation type="submission" date="2019-07" db="EMBL/GenBank/DDBJ databases">
        <title>Caenimonas sedimenti sp. nov., isolated from activated sludge.</title>
        <authorList>
            <person name="Xu J."/>
        </authorList>
    </citation>
    <scope>NUCLEOTIDE SEQUENCE [LARGE SCALE GENOMIC DNA]</scope>
    <source>
        <strain evidence="1 2">HX-9-20</strain>
    </source>
</reference>
<protein>
    <submittedName>
        <fullName evidence="1">Uncharacterized protein</fullName>
    </submittedName>
</protein>
<dbReference type="RefSeq" id="WP_145892255.1">
    <property type="nucleotide sequence ID" value="NZ_VOBQ01000004.1"/>
</dbReference>
<dbReference type="AlphaFoldDB" id="A0A562ZVN5"/>
<gene>
    <name evidence="1" type="ORF">FN976_06940</name>
</gene>
<keyword evidence="2" id="KW-1185">Reference proteome</keyword>
<name>A0A562ZVN5_9BURK</name>
<dbReference type="OrthoDB" id="8856262at2"/>
<sequence length="104" mass="11311">MLPKSGLPPDSHQFQFDRSVEITLNHLAAAREIAIKLSSGHEPNPALVAGLVQAMATNYLAEMTGHAPPAPKDPKFQPLATQKLRVDFDSMATWPALNEISKKP</sequence>
<evidence type="ECO:0000313" key="2">
    <source>
        <dbReference type="Proteomes" id="UP000318199"/>
    </source>
</evidence>
<dbReference type="Proteomes" id="UP000318199">
    <property type="component" value="Unassembled WGS sequence"/>
</dbReference>
<accession>A0A562ZVN5</accession>
<dbReference type="EMBL" id="VOBQ01000004">
    <property type="protein sequence ID" value="TWO72431.1"/>
    <property type="molecule type" value="Genomic_DNA"/>
</dbReference>
<organism evidence="1 2">
    <name type="scientific">Caenimonas sedimenti</name>
    <dbReference type="NCBI Taxonomy" id="2596921"/>
    <lineage>
        <taxon>Bacteria</taxon>
        <taxon>Pseudomonadati</taxon>
        <taxon>Pseudomonadota</taxon>
        <taxon>Betaproteobacteria</taxon>
        <taxon>Burkholderiales</taxon>
        <taxon>Comamonadaceae</taxon>
        <taxon>Caenimonas</taxon>
    </lineage>
</organism>